<feature type="domain" description="HTH LytTR-type" evidence="3">
    <location>
        <begin position="134"/>
        <end position="237"/>
    </location>
</feature>
<evidence type="ECO:0000259" key="2">
    <source>
        <dbReference type="PROSITE" id="PS50110"/>
    </source>
</evidence>
<dbReference type="PANTHER" id="PTHR37299">
    <property type="entry name" value="TRANSCRIPTIONAL REGULATOR-RELATED"/>
    <property type="match status" value="1"/>
</dbReference>
<dbReference type="SMART" id="SM00448">
    <property type="entry name" value="REC"/>
    <property type="match status" value="1"/>
</dbReference>
<dbReference type="Pfam" id="PF00072">
    <property type="entry name" value="Response_reg"/>
    <property type="match status" value="1"/>
</dbReference>
<sequence>MRVLIAEDHAPSRKLLKHLIKPLQSYEMVGEAVNGEDLICKVMIEKPDIILVDINMPFLNGMEAVKSCKKVVPSVQVIFITGHDEFALEAFDVNAIDYIVKPIDRDRLYAALERAAALAKTPSKSERPTVKKDLMVKQSNQFSFIPLDDIIFIERADRKAVIHTIDQKLEVNEALTNLEELLDSRFVASHRSYIINLQYLKRIETAGQTYKAYFKNYEETAKVSKNKLAELQKNKSL</sequence>
<evidence type="ECO:0000313" key="4">
    <source>
        <dbReference type="EMBL" id="PLS03156.1"/>
    </source>
</evidence>
<keyword evidence="4" id="KW-0238">DNA-binding</keyword>
<feature type="modified residue" description="4-aspartylphosphate" evidence="1">
    <location>
        <position position="53"/>
    </location>
</feature>
<dbReference type="Gene3D" id="2.40.50.1020">
    <property type="entry name" value="LytTr DNA-binding domain"/>
    <property type="match status" value="1"/>
</dbReference>
<dbReference type="PROSITE" id="PS50930">
    <property type="entry name" value="HTH_LYTTR"/>
    <property type="match status" value="1"/>
</dbReference>
<feature type="domain" description="Response regulatory" evidence="2">
    <location>
        <begin position="2"/>
        <end position="116"/>
    </location>
</feature>
<evidence type="ECO:0000256" key="1">
    <source>
        <dbReference type="PROSITE-ProRule" id="PRU00169"/>
    </source>
</evidence>
<dbReference type="PROSITE" id="PS50110">
    <property type="entry name" value="RESPONSE_REGULATORY"/>
    <property type="match status" value="1"/>
</dbReference>
<organism evidence="4 5">
    <name type="scientific">Neobacillus cucumis</name>
    <dbReference type="NCBI Taxonomy" id="1740721"/>
    <lineage>
        <taxon>Bacteria</taxon>
        <taxon>Bacillati</taxon>
        <taxon>Bacillota</taxon>
        <taxon>Bacilli</taxon>
        <taxon>Bacillales</taxon>
        <taxon>Bacillaceae</taxon>
        <taxon>Neobacillus</taxon>
    </lineage>
</organism>
<dbReference type="InterPro" id="IPR007492">
    <property type="entry name" value="LytTR_DNA-bd_dom"/>
</dbReference>
<dbReference type="InterPro" id="IPR046947">
    <property type="entry name" value="LytR-like"/>
</dbReference>
<dbReference type="PANTHER" id="PTHR37299:SF1">
    <property type="entry name" value="STAGE 0 SPORULATION PROTEIN A HOMOLOG"/>
    <property type="match status" value="1"/>
</dbReference>
<evidence type="ECO:0000313" key="5">
    <source>
        <dbReference type="Proteomes" id="UP000234950"/>
    </source>
</evidence>
<keyword evidence="5" id="KW-1185">Reference proteome</keyword>
<dbReference type="EMBL" id="PGVE01000063">
    <property type="protein sequence ID" value="PLS03156.1"/>
    <property type="molecule type" value="Genomic_DNA"/>
</dbReference>
<evidence type="ECO:0000259" key="3">
    <source>
        <dbReference type="PROSITE" id="PS50930"/>
    </source>
</evidence>
<dbReference type="Pfam" id="PF04397">
    <property type="entry name" value="LytTR"/>
    <property type="match status" value="1"/>
</dbReference>
<dbReference type="Gene3D" id="3.40.50.2300">
    <property type="match status" value="1"/>
</dbReference>
<dbReference type="AlphaFoldDB" id="A0A2N5HCB0"/>
<dbReference type="InterPro" id="IPR011006">
    <property type="entry name" value="CheY-like_superfamily"/>
</dbReference>
<dbReference type="RefSeq" id="WP_101648886.1">
    <property type="nucleotide sequence ID" value="NZ_PGVE01000063.1"/>
</dbReference>
<dbReference type="GO" id="GO:0000156">
    <property type="term" value="F:phosphorelay response regulator activity"/>
    <property type="evidence" value="ECO:0007669"/>
    <property type="project" value="InterPro"/>
</dbReference>
<dbReference type="SMART" id="SM00850">
    <property type="entry name" value="LytTR"/>
    <property type="match status" value="1"/>
</dbReference>
<protein>
    <submittedName>
        <fullName evidence="4">DNA-binding response regulator</fullName>
    </submittedName>
</protein>
<dbReference type="GO" id="GO:0003677">
    <property type="term" value="F:DNA binding"/>
    <property type="evidence" value="ECO:0007669"/>
    <property type="project" value="UniProtKB-KW"/>
</dbReference>
<proteinExistence type="predicted"/>
<reference evidence="4 5" key="1">
    <citation type="submission" date="2017-11" db="EMBL/GenBank/DDBJ databases">
        <title>Comparitive Functional Genomics of Dry Heat Resistant strains isolated from the Viking Spacecraft.</title>
        <authorList>
            <person name="Seuylemezian A."/>
            <person name="Cooper K."/>
            <person name="Vaishampayan P."/>
        </authorList>
    </citation>
    <scope>NUCLEOTIDE SEQUENCE [LARGE SCALE GENOMIC DNA]</scope>
    <source>
        <strain evidence="4 5">V32-6</strain>
    </source>
</reference>
<dbReference type="InterPro" id="IPR001789">
    <property type="entry name" value="Sig_transdc_resp-reg_receiver"/>
</dbReference>
<comment type="caution">
    <text evidence="4">The sequence shown here is derived from an EMBL/GenBank/DDBJ whole genome shotgun (WGS) entry which is preliminary data.</text>
</comment>
<name>A0A2N5HCB0_9BACI</name>
<keyword evidence="1" id="KW-0597">Phosphoprotein</keyword>
<gene>
    <name evidence="4" type="ORF">CVD27_15975</name>
</gene>
<dbReference type="OrthoDB" id="3190595at2"/>
<accession>A0A2N5HCB0</accession>
<dbReference type="Proteomes" id="UP000234950">
    <property type="component" value="Unassembled WGS sequence"/>
</dbReference>
<dbReference type="SUPFAM" id="SSF52172">
    <property type="entry name" value="CheY-like"/>
    <property type="match status" value="1"/>
</dbReference>